<dbReference type="Proteomes" id="UP000789525">
    <property type="component" value="Unassembled WGS sequence"/>
</dbReference>
<dbReference type="EMBL" id="CAJVPT010017371">
    <property type="protein sequence ID" value="CAG8625945.1"/>
    <property type="molecule type" value="Genomic_DNA"/>
</dbReference>
<accession>A0ACA9N5T8</accession>
<feature type="non-terminal residue" evidence="1">
    <location>
        <position position="1"/>
    </location>
</feature>
<reference evidence="1" key="1">
    <citation type="submission" date="2021-06" db="EMBL/GenBank/DDBJ databases">
        <authorList>
            <person name="Kallberg Y."/>
            <person name="Tangrot J."/>
            <person name="Rosling A."/>
        </authorList>
    </citation>
    <scope>NUCLEOTIDE SEQUENCE</scope>
    <source>
        <strain evidence="1">CL356</strain>
    </source>
</reference>
<protein>
    <submittedName>
        <fullName evidence="1">6290_t:CDS:1</fullName>
    </submittedName>
</protein>
<evidence type="ECO:0000313" key="1">
    <source>
        <dbReference type="EMBL" id="CAG8625945.1"/>
    </source>
</evidence>
<keyword evidence="2" id="KW-1185">Reference proteome</keyword>
<proteinExistence type="predicted"/>
<organism evidence="1 2">
    <name type="scientific">Acaulospora colombiana</name>
    <dbReference type="NCBI Taxonomy" id="27376"/>
    <lineage>
        <taxon>Eukaryota</taxon>
        <taxon>Fungi</taxon>
        <taxon>Fungi incertae sedis</taxon>
        <taxon>Mucoromycota</taxon>
        <taxon>Glomeromycotina</taxon>
        <taxon>Glomeromycetes</taxon>
        <taxon>Diversisporales</taxon>
        <taxon>Acaulosporaceae</taxon>
        <taxon>Acaulospora</taxon>
    </lineage>
</organism>
<gene>
    <name evidence="1" type="ORF">ACOLOM_LOCUS7491</name>
</gene>
<sequence>PEEWCLLNFLKYLDSGKSLDDRSEAHQKYKLLLNSIKDNKEMSEEKRKKAEQALLTYESKEEGVSVEAEEPYHRGGTILGDYGQNRHFSDEPSSVPRFTEDQNESEEEFESEESEHEGPEHEESESEGSDKVYLKTQDYANKKERKLRRTEIEIAYTKMKHNMWKLSSGKFVEKLYNIGKQLEFEQ</sequence>
<evidence type="ECO:0000313" key="2">
    <source>
        <dbReference type="Proteomes" id="UP000789525"/>
    </source>
</evidence>
<comment type="caution">
    <text evidence="1">The sequence shown here is derived from an EMBL/GenBank/DDBJ whole genome shotgun (WGS) entry which is preliminary data.</text>
</comment>
<name>A0ACA9N5T8_9GLOM</name>